<dbReference type="OrthoDB" id="2137750at2759"/>
<protein>
    <submittedName>
        <fullName evidence="2">Uncharacterized protein</fullName>
    </submittedName>
</protein>
<proteinExistence type="predicted"/>
<dbReference type="AlphaFoldDB" id="A0A367J344"/>
<sequence length="96" mass="10455">MSFQNSNPGNFASRPKEEVKNIASRHIRAAGSHFALEGKHDGKRASEAGSKGGRLSGGNFAPNLAPTRERAMAATLFYGQLSGPNLRYYVREMEDD</sequence>
<reference evidence="2 3" key="1">
    <citation type="journal article" date="2018" name="G3 (Bethesda)">
        <title>Phylogenetic and Phylogenomic Definition of Rhizopus Species.</title>
        <authorList>
            <person name="Gryganskyi A.P."/>
            <person name="Golan J."/>
            <person name="Dolatabadi S."/>
            <person name="Mondo S."/>
            <person name="Robb S."/>
            <person name="Idnurm A."/>
            <person name="Muszewska A."/>
            <person name="Steczkiewicz K."/>
            <person name="Masonjones S."/>
            <person name="Liao H.L."/>
            <person name="Gajdeczka M.T."/>
            <person name="Anike F."/>
            <person name="Vuek A."/>
            <person name="Anishchenko I.M."/>
            <person name="Voigt K."/>
            <person name="de Hoog G.S."/>
            <person name="Smith M.E."/>
            <person name="Heitman J."/>
            <person name="Vilgalys R."/>
            <person name="Stajich J.E."/>
        </authorList>
    </citation>
    <scope>NUCLEOTIDE SEQUENCE [LARGE SCALE GENOMIC DNA]</scope>
    <source>
        <strain evidence="2 3">CBS 357.93</strain>
    </source>
</reference>
<feature type="compositionally biased region" description="Basic and acidic residues" evidence="1">
    <location>
        <begin position="36"/>
        <end position="46"/>
    </location>
</feature>
<dbReference type="EMBL" id="PJQL01002386">
    <property type="protein sequence ID" value="RCH84362.1"/>
    <property type="molecule type" value="Genomic_DNA"/>
</dbReference>
<gene>
    <name evidence="2" type="ORF">CU097_004490</name>
</gene>
<dbReference type="Proteomes" id="UP000252139">
    <property type="component" value="Unassembled WGS sequence"/>
</dbReference>
<feature type="compositionally biased region" description="Polar residues" evidence="1">
    <location>
        <begin position="1"/>
        <end position="10"/>
    </location>
</feature>
<keyword evidence="3" id="KW-1185">Reference proteome</keyword>
<feature type="region of interest" description="Disordered" evidence="1">
    <location>
        <begin position="1"/>
        <end position="20"/>
    </location>
</feature>
<evidence type="ECO:0000256" key="1">
    <source>
        <dbReference type="SAM" id="MobiDB-lite"/>
    </source>
</evidence>
<comment type="caution">
    <text evidence="2">The sequence shown here is derived from an EMBL/GenBank/DDBJ whole genome shotgun (WGS) entry which is preliminary data.</text>
</comment>
<organism evidence="2 3">
    <name type="scientific">Rhizopus azygosporus</name>
    <name type="common">Rhizopus microsporus var. azygosporus</name>
    <dbReference type="NCBI Taxonomy" id="86630"/>
    <lineage>
        <taxon>Eukaryota</taxon>
        <taxon>Fungi</taxon>
        <taxon>Fungi incertae sedis</taxon>
        <taxon>Mucoromycota</taxon>
        <taxon>Mucoromycotina</taxon>
        <taxon>Mucoromycetes</taxon>
        <taxon>Mucorales</taxon>
        <taxon>Mucorineae</taxon>
        <taxon>Rhizopodaceae</taxon>
        <taxon>Rhizopus</taxon>
    </lineage>
</organism>
<evidence type="ECO:0000313" key="2">
    <source>
        <dbReference type="EMBL" id="RCH84362.1"/>
    </source>
</evidence>
<evidence type="ECO:0000313" key="3">
    <source>
        <dbReference type="Proteomes" id="UP000252139"/>
    </source>
</evidence>
<accession>A0A367J344</accession>
<name>A0A367J344_RHIAZ</name>
<feature type="region of interest" description="Disordered" evidence="1">
    <location>
        <begin position="32"/>
        <end position="63"/>
    </location>
</feature>